<evidence type="ECO:0000313" key="4">
    <source>
        <dbReference type="EMBL" id="HGU64916.1"/>
    </source>
</evidence>
<feature type="domain" description="NADH:ubiquinone oxidoreductase 30kDa subunit" evidence="2">
    <location>
        <begin position="38"/>
        <end position="148"/>
    </location>
</feature>
<dbReference type="InterPro" id="IPR037232">
    <property type="entry name" value="NADH_quin_OxRdtase_su_C/D-like"/>
</dbReference>
<name>A0A7C4H636_STAMA</name>
<dbReference type="AlphaFoldDB" id="A0A7C4H636"/>
<dbReference type="EMBL" id="DTBJ01000033">
    <property type="protein sequence ID" value="HGM58819.1"/>
    <property type="molecule type" value="Genomic_DNA"/>
</dbReference>
<organism evidence="3">
    <name type="scientific">Staphylothermus marinus</name>
    <dbReference type="NCBI Taxonomy" id="2280"/>
    <lineage>
        <taxon>Archaea</taxon>
        <taxon>Thermoproteota</taxon>
        <taxon>Thermoprotei</taxon>
        <taxon>Desulfurococcales</taxon>
        <taxon>Desulfurococcaceae</taxon>
        <taxon>Staphylothermus</taxon>
    </lineage>
</organism>
<dbReference type="Pfam" id="PF00329">
    <property type="entry name" value="Complex1_30kDa"/>
    <property type="match status" value="1"/>
</dbReference>
<accession>A0A7C4H636</accession>
<dbReference type="SUPFAM" id="SSF143243">
    <property type="entry name" value="Nqo5-like"/>
    <property type="match status" value="1"/>
</dbReference>
<dbReference type="InterPro" id="IPR001268">
    <property type="entry name" value="NADH_UbQ_OxRdtase_30kDa_su"/>
</dbReference>
<evidence type="ECO:0000256" key="1">
    <source>
        <dbReference type="ARBA" id="ARBA00007569"/>
    </source>
</evidence>
<dbReference type="Gene3D" id="3.30.460.80">
    <property type="entry name" value="NADH:ubiquinone oxidoreductase, 30kDa subunit"/>
    <property type="match status" value="1"/>
</dbReference>
<proteinExistence type="inferred from homology"/>
<reference evidence="3" key="1">
    <citation type="journal article" date="2020" name="mSystems">
        <title>Genome- and Community-Level Interaction Insights into Carbon Utilization and Element Cycling Functions of Hydrothermarchaeota in Hydrothermal Sediment.</title>
        <authorList>
            <person name="Zhou Z."/>
            <person name="Liu Y."/>
            <person name="Xu W."/>
            <person name="Pan J."/>
            <person name="Luo Z.H."/>
            <person name="Li M."/>
        </authorList>
    </citation>
    <scope>NUCLEOTIDE SEQUENCE [LARGE SCALE GENOMIC DNA]</scope>
    <source>
        <strain evidence="4">SpSt-622</strain>
        <strain evidence="3">SpSt-642</strain>
    </source>
</reference>
<sequence length="149" mass="17179">MSSISRLSKLRKFFVGEGVIKPNRKYFVFSSDNIRLLFSELINTIGYENFYVSTIVGTDLISENKIRLDYYVVILPEEETVVFRTYLPRDNPVIDSIVDIVPGVLSSECETHDLLGVVFQGNQFLKRGFFVSKDIVDKKQYPLRKDVKV</sequence>
<dbReference type="EMBL" id="DTAN01000067">
    <property type="protein sequence ID" value="HGU64916.1"/>
    <property type="molecule type" value="Genomic_DNA"/>
</dbReference>
<protein>
    <submittedName>
        <fullName evidence="3">NADH-quinone oxidoreductase subunit C</fullName>
    </submittedName>
</protein>
<evidence type="ECO:0000259" key="2">
    <source>
        <dbReference type="Pfam" id="PF00329"/>
    </source>
</evidence>
<dbReference type="GO" id="GO:0008137">
    <property type="term" value="F:NADH dehydrogenase (ubiquinone) activity"/>
    <property type="evidence" value="ECO:0007669"/>
    <property type="project" value="InterPro"/>
</dbReference>
<comment type="caution">
    <text evidence="3">The sequence shown here is derived from an EMBL/GenBank/DDBJ whole genome shotgun (WGS) entry which is preliminary data.</text>
</comment>
<gene>
    <name evidence="4" type="ORF">ENT92_01690</name>
    <name evidence="3" type="ORF">ENU14_04465</name>
</gene>
<evidence type="ECO:0000313" key="3">
    <source>
        <dbReference type="EMBL" id="HGM58819.1"/>
    </source>
</evidence>
<comment type="similarity">
    <text evidence="1">Belongs to the complex I 30 kDa subunit family.</text>
</comment>
<dbReference type="PANTHER" id="PTHR10884">
    <property type="entry name" value="NADH DEHYDROGENASE UBIQUINONE IRON-SULFUR PROTEIN 3"/>
    <property type="match status" value="1"/>
</dbReference>
<dbReference type="PANTHER" id="PTHR10884:SF14">
    <property type="entry name" value="NADH DEHYDROGENASE [UBIQUINONE] IRON-SULFUR PROTEIN 3, MITOCHONDRIAL"/>
    <property type="match status" value="1"/>
</dbReference>